<keyword evidence="1" id="KW-0812">Transmembrane</keyword>
<dbReference type="AlphaFoldDB" id="A0A292PT77"/>
<name>A0A292PT77_9PEZI</name>
<feature type="transmembrane region" description="Helical" evidence="1">
    <location>
        <begin position="20"/>
        <end position="46"/>
    </location>
</feature>
<keyword evidence="3" id="KW-1185">Reference proteome</keyword>
<dbReference type="PANTHER" id="PTHR33973">
    <property type="entry name" value="OS07G0153300 PROTEIN"/>
    <property type="match status" value="1"/>
</dbReference>
<evidence type="ECO:0008006" key="4">
    <source>
        <dbReference type="Google" id="ProtNLM"/>
    </source>
</evidence>
<organism evidence="2 3">
    <name type="scientific">Tuber aestivum</name>
    <name type="common">summer truffle</name>
    <dbReference type="NCBI Taxonomy" id="59557"/>
    <lineage>
        <taxon>Eukaryota</taxon>
        <taxon>Fungi</taxon>
        <taxon>Dikarya</taxon>
        <taxon>Ascomycota</taxon>
        <taxon>Pezizomycotina</taxon>
        <taxon>Pezizomycetes</taxon>
        <taxon>Pezizales</taxon>
        <taxon>Tuberaceae</taxon>
        <taxon>Tuber</taxon>
    </lineage>
</organism>
<evidence type="ECO:0000256" key="1">
    <source>
        <dbReference type="SAM" id="Phobius"/>
    </source>
</evidence>
<reference evidence="2" key="1">
    <citation type="submission" date="2015-10" db="EMBL/GenBank/DDBJ databases">
        <authorList>
            <person name="Regsiter A."/>
            <person name="william w."/>
        </authorList>
    </citation>
    <scope>NUCLEOTIDE SEQUENCE</scope>
    <source>
        <strain evidence="2">Montdore</strain>
    </source>
</reference>
<gene>
    <name evidence="2" type="ORF">GSTUAT00005144001</name>
</gene>
<dbReference type="EMBL" id="LN891039">
    <property type="protein sequence ID" value="CUS10759.1"/>
    <property type="molecule type" value="Genomic_DNA"/>
</dbReference>
<protein>
    <recommendedName>
        <fullName evidence="4">DUF1365 domain-containing protein</fullName>
    </recommendedName>
</protein>
<dbReference type="PANTHER" id="PTHR33973:SF4">
    <property type="entry name" value="OS07G0153300 PROTEIN"/>
    <property type="match status" value="1"/>
</dbReference>
<keyword evidence="1" id="KW-1133">Transmembrane helix</keyword>
<keyword evidence="1" id="KW-0472">Membrane</keyword>
<feature type="transmembrane region" description="Helical" evidence="1">
    <location>
        <begin position="58"/>
        <end position="79"/>
    </location>
</feature>
<dbReference type="Proteomes" id="UP001412239">
    <property type="component" value="Unassembled WGS sequence"/>
</dbReference>
<evidence type="ECO:0000313" key="2">
    <source>
        <dbReference type="EMBL" id="CUS10759.1"/>
    </source>
</evidence>
<proteinExistence type="predicted"/>
<dbReference type="Pfam" id="PF07103">
    <property type="entry name" value="DUF1365"/>
    <property type="match status" value="1"/>
</dbReference>
<dbReference type="InterPro" id="IPR010775">
    <property type="entry name" value="DUF1365"/>
</dbReference>
<accession>A0A292PT77</accession>
<sequence length="723" mass="81579">MCCAADLLTRGLLLFNASSVLLFASCPFSCGLARAGAIGFVGALVLQMVDIWRSKLGFWGDLVAIYLAIFILKTVPFAWRVVRWGGSCEREELGGKFLGKFRPILFFCSTTHARFLPKKHTFKYPLLYVGFPVNFKGSIGGLFSVLDSKGEREEKLNMGEREGKRPFTFFSIDPSGYINPELPFERKLDSVLIYHGIDPSLYPYIYLVTTPRFFGYSFNPVSYYYLYSPQQELKLVVLEVLNTFGERHLYLLHADDPSNPAPRKGYTFAGEMEKTFHISPFNHRSGNYNIQVRDPLDAVSPAASGVDMHMVVIAKDGTKSMVARAFSVSPSFDMINGGTCRGLVIAATWGYNTFLAVPWTMWEAWKLYRKKAVVYTRPEVLAGSGQREATRSERFVIHLPEEGKNKEGEGTGYLVRVINKADQFCFVNRDMQKMWLDYFKHRVLTYNRPISVTITLPESNATKVAEDVTFYSEKLSRGIFPAQVEALKSRGQSPPFAPSPPNTAKSHLTIRVSNPRFFTRFFSHQDPLQTIYLDIISQPGERRLAEVNNIPLFQDLLHPRRTTTASIPENKQPAIQFRPFNIIPRLRRLKTSLELSSLRLDEEFLLRPYPVSHRSTLDEFFRASCRYRRNGMKAILVDLIAFGEAESLDLYEKVLEVGIWGVTIGLTVSLVASMQLDIGGLAGLGSSVWSSLLSLSWSWPWAVPADLAGVNAPLLWSAIKAVF</sequence>
<evidence type="ECO:0000313" key="3">
    <source>
        <dbReference type="Proteomes" id="UP001412239"/>
    </source>
</evidence>